<reference evidence="3 4" key="1">
    <citation type="submission" date="2018-10" db="EMBL/GenBank/DDBJ databases">
        <title>Sequencing the genomes of 1000 actinobacteria strains.</title>
        <authorList>
            <person name="Klenk H.-P."/>
        </authorList>
    </citation>
    <scope>NUCLEOTIDE SEQUENCE [LARGE SCALE GENOMIC DNA]</scope>
    <source>
        <strain evidence="3 4">DSM 43800</strain>
    </source>
</reference>
<dbReference type="AlphaFoldDB" id="A0A495W1R4"/>
<feature type="domain" description="BD-FAE-like" evidence="2">
    <location>
        <begin position="61"/>
        <end position="154"/>
    </location>
</feature>
<dbReference type="PANTHER" id="PTHR48081:SF33">
    <property type="entry name" value="KYNURENINE FORMAMIDASE"/>
    <property type="match status" value="1"/>
</dbReference>
<keyword evidence="4" id="KW-1185">Reference proteome</keyword>
<protein>
    <submittedName>
        <fullName evidence="3">Arylformamidase</fullName>
    </submittedName>
</protein>
<dbReference type="InterPro" id="IPR050300">
    <property type="entry name" value="GDXG_lipolytic_enzyme"/>
</dbReference>
<evidence type="ECO:0000256" key="1">
    <source>
        <dbReference type="ARBA" id="ARBA00022801"/>
    </source>
</evidence>
<dbReference type="PANTHER" id="PTHR48081">
    <property type="entry name" value="AB HYDROLASE SUPERFAMILY PROTEIN C4A8.06C"/>
    <property type="match status" value="1"/>
</dbReference>
<evidence type="ECO:0000313" key="3">
    <source>
        <dbReference type="EMBL" id="RKT55566.1"/>
    </source>
</evidence>
<organism evidence="3 4">
    <name type="scientific">Saccharothrix australiensis</name>
    <dbReference type="NCBI Taxonomy" id="2072"/>
    <lineage>
        <taxon>Bacteria</taxon>
        <taxon>Bacillati</taxon>
        <taxon>Actinomycetota</taxon>
        <taxon>Actinomycetes</taxon>
        <taxon>Pseudonocardiales</taxon>
        <taxon>Pseudonocardiaceae</taxon>
        <taxon>Saccharothrix</taxon>
    </lineage>
</organism>
<accession>A0A495W1R4</accession>
<evidence type="ECO:0000313" key="4">
    <source>
        <dbReference type="Proteomes" id="UP000282084"/>
    </source>
</evidence>
<dbReference type="InterPro" id="IPR049492">
    <property type="entry name" value="BD-FAE-like_dom"/>
</dbReference>
<comment type="caution">
    <text evidence="3">The sequence shown here is derived from an EMBL/GenBank/DDBJ whole genome shotgun (WGS) entry which is preliminary data.</text>
</comment>
<dbReference type="InterPro" id="IPR029058">
    <property type="entry name" value="AB_hydrolase_fold"/>
</dbReference>
<dbReference type="Pfam" id="PF20434">
    <property type="entry name" value="BD-FAE"/>
    <property type="match status" value="1"/>
</dbReference>
<name>A0A495W1R4_9PSEU</name>
<dbReference type="EMBL" id="RBXO01000001">
    <property type="protein sequence ID" value="RKT55566.1"/>
    <property type="molecule type" value="Genomic_DNA"/>
</dbReference>
<sequence length="270" mass="29213">MAVTWHDLPRAELEREYSPSSLVPSLDAELERYARESARARAHLPWCDLGGTDFFPAGPGSPLLIFIHGGYWQQLDRSDASFPALGLVPQGISYAAVGYGLAPAHRMDEIVTAVRRSVTRLCAQAASLGCPPGALVLAGGSAGAHLAAMCLLTERLPLRGAVLLSGIYDLEPLLHTYVNDAIGMDREEALRNSPIRYLPARVPPVVLARGEHETAEFARQHHDFHRALRGNRVTGLLVRGRNHFDLCFDLADPTTALGASVTALLEVTPT</sequence>
<gene>
    <name evidence="3" type="ORF">C8E97_4242</name>
</gene>
<evidence type="ECO:0000259" key="2">
    <source>
        <dbReference type="Pfam" id="PF20434"/>
    </source>
</evidence>
<dbReference type="OrthoDB" id="9803828at2"/>
<dbReference type="Gene3D" id="3.40.50.1820">
    <property type="entry name" value="alpha/beta hydrolase"/>
    <property type="match status" value="1"/>
</dbReference>
<proteinExistence type="predicted"/>
<keyword evidence="1" id="KW-0378">Hydrolase</keyword>
<dbReference type="GO" id="GO:0004061">
    <property type="term" value="F:arylformamidase activity"/>
    <property type="evidence" value="ECO:0007669"/>
    <property type="project" value="TreeGrafter"/>
</dbReference>
<dbReference type="RefSeq" id="WP_121007246.1">
    <property type="nucleotide sequence ID" value="NZ_RBXO01000001.1"/>
</dbReference>
<dbReference type="SUPFAM" id="SSF53474">
    <property type="entry name" value="alpha/beta-Hydrolases"/>
    <property type="match status" value="1"/>
</dbReference>
<dbReference type="Proteomes" id="UP000282084">
    <property type="component" value="Unassembled WGS sequence"/>
</dbReference>